<keyword evidence="2 4" id="KW-0238">DNA-binding</keyword>
<evidence type="ECO:0000256" key="3">
    <source>
        <dbReference type="ARBA" id="ARBA00023163"/>
    </source>
</evidence>
<dbReference type="GO" id="GO:0003677">
    <property type="term" value="F:DNA binding"/>
    <property type="evidence" value="ECO:0007669"/>
    <property type="project" value="UniProtKB-UniRule"/>
</dbReference>
<name>A0A7W8ZPV8_9SPHI</name>
<dbReference type="Gene3D" id="1.10.357.10">
    <property type="entry name" value="Tetracycline Repressor, domain 2"/>
    <property type="match status" value="1"/>
</dbReference>
<evidence type="ECO:0000259" key="5">
    <source>
        <dbReference type="PROSITE" id="PS50977"/>
    </source>
</evidence>
<gene>
    <name evidence="6" type="ORF">HDE68_003937</name>
</gene>
<evidence type="ECO:0000313" key="7">
    <source>
        <dbReference type="Proteomes" id="UP000537204"/>
    </source>
</evidence>
<keyword evidence="3" id="KW-0804">Transcription</keyword>
<feature type="domain" description="HTH tetR-type" evidence="5">
    <location>
        <begin position="4"/>
        <end position="64"/>
    </location>
</feature>
<reference evidence="6 7" key="1">
    <citation type="submission" date="2020-08" db="EMBL/GenBank/DDBJ databases">
        <title>Genomic Encyclopedia of Type Strains, Phase IV (KMG-V): Genome sequencing to study the core and pangenomes of soil and plant-associated prokaryotes.</title>
        <authorList>
            <person name="Whitman W."/>
        </authorList>
    </citation>
    <scope>NUCLEOTIDE SEQUENCE [LARGE SCALE GENOMIC DNA]</scope>
    <source>
        <strain evidence="6 7">S3M1</strain>
    </source>
</reference>
<dbReference type="InterPro" id="IPR001647">
    <property type="entry name" value="HTH_TetR"/>
</dbReference>
<dbReference type="PANTHER" id="PTHR47506:SF6">
    <property type="entry name" value="HTH-TYPE TRANSCRIPTIONAL REPRESSOR NEMR"/>
    <property type="match status" value="1"/>
</dbReference>
<dbReference type="PROSITE" id="PS50977">
    <property type="entry name" value="HTH_TETR_2"/>
    <property type="match status" value="1"/>
</dbReference>
<keyword evidence="1" id="KW-0805">Transcription regulation</keyword>
<accession>A0A7W8ZPV8</accession>
<evidence type="ECO:0000256" key="1">
    <source>
        <dbReference type="ARBA" id="ARBA00023015"/>
    </source>
</evidence>
<sequence>MKSSAVKDKVLETATRLFYGQGYNLTGINQVIDEAGVARGSLYYNFESKTDLLLTYLDKCSRFWFEEIDKFLLPIESPREKLLGLFDFEVLFQERLNFGGCPFIKITSEVGSQYESVSAEVKQFKLTFKQYISDLVKDAHIQGFLSDEELTDMIFFLLDGVDVSSTIFSSTEQILKARKIVNKLL</sequence>
<protein>
    <submittedName>
        <fullName evidence="6">AcrR family transcriptional regulator</fullName>
    </submittedName>
</protein>
<dbReference type="InterPro" id="IPR036271">
    <property type="entry name" value="Tet_transcr_reg_TetR-rel_C_sf"/>
</dbReference>
<dbReference type="AlphaFoldDB" id="A0A7W8ZPV8"/>
<evidence type="ECO:0000256" key="4">
    <source>
        <dbReference type="PROSITE-ProRule" id="PRU00335"/>
    </source>
</evidence>
<comment type="caution">
    <text evidence="6">The sequence shown here is derived from an EMBL/GenBank/DDBJ whole genome shotgun (WGS) entry which is preliminary data.</text>
</comment>
<evidence type="ECO:0000256" key="2">
    <source>
        <dbReference type="ARBA" id="ARBA00023125"/>
    </source>
</evidence>
<dbReference type="PRINTS" id="PR00455">
    <property type="entry name" value="HTHTETR"/>
</dbReference>
<dbReference type="InterPro" id="IPR009057">
    <property type="entry name" value="Homeodomain-like_sf"/>
</dbReference>
<dbReference type="EMBL" id="JACHCE010000007">
    <property type="protein sequence ID" value="MBB5638011.1"/>
    <property type="molecule type" value="Genomic_DNA"/>
</dbReference>
<dbReference type="SUPFAM" id="SSF46689">
    <property type="entry name" value="Homeodomain-like"/>
    <property type="match status" value="1"/>
</dbReference>
<dbReference type="RefSeq" id="WP_183883864.1">
    <property type="nucleotide sequence ID" value="NZ_JACHCE010000007.1"/>
</dbReference>
<organism evidence="6 7">
    <name type="scientific">Pedobacter cryoconitis</name>
    <dbReference type="NCBI Taxonomy" id="188932"/>
    <lineage>
        <taxon>Bacteria</taxon>
        <taxon>Pseudomonadati</taxon>
        <taxon>Bacteroidota</taxon>
        <taxon>Sphingobacteriia</taxon>
        <taxon>Sphingobacteriales</taxon>
        <taxon>Sphingobacteriaceae</taxon>
        <taxon>Pedobacter</taxon>
    </lineage>
</organism>
<evidence type="ECO:0000313" key="6">
    <source>
        <dbReference type="EMBL" id="MBB5638011.1"/>
    </source>
</evidence>
<dbReference type="Pfam" id="PF00440">
    <property type="entry name" value="TetR_N"/>
    <property type="match status" value="1"/>
</dbReference>
<dbReference type="Proteomes" id="UP000537204">
    <property type="component" value="Unassembled WGS sequence"/>
</dbReference>
<dbReference type="SUPFAM" id="SSF48498">
    <property type="entry name" value="Tetracyclin repressor-like, C-terminal domain"/>
    <property type="match status" value="1"/>
</dbReference>
<proteinExistence type="predicted"/>
<dbReference type="PANTHER" id="PTHR47506">
    <property type="entry name" value="TRANSCRIPTIONAL REGULATORY PROTEIN"/>
    <property type="match status" value="1"/>
</dbReference>
<feature type="DNA-binding region" description="H-T-H motif" evidence="4">
    <location>
        <begin position="27"/>
        <end position="46"/>
    </location>
</feature>